<reference evidence="4" key="1">
    <citation type="submission" date="2025-08" db="UniProtKB">
        <authorList>
            <consortium name="Ensembl"/>
        </authorList>
    </citation>
    <scope>IDENTIFICATION</scope>
</reference>
<protein>
    <submittedName>
        <fullName evidence="4">Endosome-lysosome associated apoptosis and autophagy regulator family member 2</fullName>
    </submittedName>
</protein>
<dbReference type="AlphaFoldDB" id="A0A674CFI1"/>
<keyword evidence="1" id="KW-0472">Membrane</keyword>
<dbReference type="InterPro" id="IPR056608">
    <property type="entry name" value="Elapor1/2_GBD"/>
</dbReference>
<dbReference type="Pfam" id="PF23087">
    <property type="entry name" value="MRH_ELAPOR1_9th"/>
    <property type="match status" value="1"/>
</dbReference>
<evidence type="ECO:0000259" key="2">
    <source>
        <dbReference type="Pfam" id="PF23031"/>
    </source>
</evidence>
<proteinExistence type="predicted"/>
<gene>
    <name evidence="4" type="primary">ELAPOR2</name>
</gene>
<evidence type="ECO:0000313" key="5">
    <source>
        <dbReference type="Proteomes" id="UP000472277"/>
    </source>
</evidence>
<sequence length="401" mass="44215">VTSGVGTVFGHIIFEFEMVCSADCELYFMMDINRKSWEGSKVRQSYTYIVTKNTSVSYTWAFQRTNQASENVNGMVHIYSISVSNTVDGVSSECQACALLSQPSGSLCVPCPPGHYIHTHTPASAQSAPQHTPHLTQHPEACKPCGPSTKINKVLCVHCFFHKMHSAQLNVCVFPTLITKCLRVLNGPSFTSKGTKYYHLCNISLCGEVRRRAVCTDNTGESANVVESFICQSTIIPSSGRGFRTAPSSQSISLADTFLGEYTEPHTLSFNGYIHNSYGMFLCCSQCPAGTCDGCTSRACPQCTATDYHQIEAACKGYHIQRVGKQFIIAIRHLRSLWYMAKMGVAIGVFTATLLFSITCYFWKKNKRLEYKYSKLVMSSNKECELPMFGQLCCDGGRGGG</sequence>
<dbReference type="PANTHER" id="PTHR22727">
    <property type="entry name" value="PROTEIN CBG13728"/>
    <property type="match status" value="1"/>
</dbReference>
<name>A0A674CFI1_SALTR</name>
<accession>A0A674CFI1</accession>
<keyword evidence="5" id="KW-1185">Reference proteome</keyword>
<keyword evidence="1" id="KW-1133">Transmembrane helix</keyword>
<dbReference type="Proteomes" id="UP000472277">
    <property type="component" value="Chromosome 7"/>
</dbReference>
<keyword evidence="1" id="KW-0812">Transmembrane</keyword>
<dbReference type="GO" id="GO:0030513">
    <property type="term" value="P:positive regulation of BMP signaling pathway"/>
    <property type="evidence" value="ECO:0007669"/>
    <property type="project" value="TreeGrafter"/>
</dbReference>
<dbReference type="PANTHER" id="PTHR22727:SF3">
    <property type="entry name" value="ENDOSOME_LYSOSOME-ASSOCIATED APOPTOSIS AND AUTOPHAGY REGULATOR FAMILY MEMBER 2"/>
    <property type="match status" value="1"/>
</dbReference>
<feature type="domain" description="Elapor1/2 galactose binding" evidence="2">
    <location>
        <begin position="11"/>
        <end position="90"/>
    </location>
</feature>
<evidence type="ECO:0000313" key="4">
    <source>
        <dbReference type="Ensembl" id="ENSSTUP00000082183.1"/>
    </source>
</evidence>
<evidence type="ECO:0000259" key="3">
    <source>
        <dbReference type="Pfam" id="PF23087"/>
    </source>
</evidence>
<dbReference type="GO" id="GO:0016020">
    <property type="term" value="C:membrane"/>
    <property type="evidence" value="ECO:0007669"/>
    <property type="project" value="TreeGrafter"/>
</dbReference>
<dbReference type="GeneTree" id="ENSGT00940000154983"/>
<feature type="domain" description="Elapor1/2 mannose 6-phosphate receptor homology" evidence="3">
    <location>
        <begin position="180"/>
        <end position="264"/>
    </location>
</feature>
<dbReference type="InterPro" id="IPR056607">
    <property type="entry name" value="Elapor1/2_MRH"/>
</dbReference>
<dbReference type="Ensembl" id="ENSSTUT00000087440.1">
    <property type="protein sequence ID" value="ENSSTUP00000082183.1"/>
    <property type="gene ID" value="ENSSTUG00000036147.1"/>
</dbReference>
<dbReference type="Pfam" id="PF23031">
    <property type="entry name" value="GBD_ELAPOR1"/>
    <property type="match status" value="1"/>
</dbReference>
<feature type="transmembrane region" description="Helical" evidence="1">
    <location>
        <begin position="337"/>
        <end position="363"/>
    </location>
</feature>
<reference evidence="4" key="2">
    <citation type="submission" date="2025-09" db="UniProtKB">
        <authorList>
            <consortium name="Ensembl"/>
        </authorList>
    </citation>
    <scope>IDENTIFICATION</scope>
</reference>
<dbReference type="InterPro" id="IPR039181">
    <property type="entry name" value="Elapor1/2"/>
</dbReference>
<evidence type="ECO:0000256" key="1">
    <source>
        <dbReference type="SAM" id="Phobius"/>
    </source>
</evidence>
<organism evidence="4 5">
    <name type="scientific">Salmo trutta</name>
    <name type="common">Brown trout</name>
    <dbReference type="NCBI Taxonomy" id="8032"/>
    <lineage>
        <taxon>Eukaryota</taxon>
        <taxon>Metazoa</taxon>
        <taxon>Chordata</taxon>
        <taxon>Craniata</taxon>
        <taxon>Vertebrata</taxon>
        <taxon>Euteleostomi</taxon>
        <taxon>Actinopterygii</taxon>
        <taxon>Neopterygii</taxon>
        <taxon>Teleostei</taxon>
        <taxon>Protacanthopterygii</taxon>
        <taxon>Salmoniformes</taxon>
        <taxon>Salmonidae</taxon>
        <taxon>Salmoninae</taxon>
        <taxon>Salmo</taxon>
    </lineage>
</organism>